<dbReference type="CDD" id="cd07731">
    <property type="entry name" value="ComA-like_MBL-fold"/>
    <property type="match status" value="1"/>
</dbReference>
<dbReference type="STRING" id="1381081.BIY22_05065"/>
<proteinExistence type="predicted"/>
<evidence type="ECO:0000256" key="6">
    <source>
        <dbReference type="SAM" id="Phobius"/>
    </source>
</evidence>
<comment type="subcellular location">
    <subcellularLocation>
        <location evidence="1">Cell membrane</location>
        <topology evidence="1">Multi-pass membrane protein</topology>
    </subcellularLocation>
</comment>
<evidence type="ECO:0000256" key="2">
    <source>
        <dbReference type="ARBA" id="ARBA00022475"/>
    </source>
</evidence>
<feature type="transmembrane region" description="Helical" evidence="6">
    <location>
        <begin position="341"/>
        <end position="364"/>
    </location>
</feature>
<protein>
    <submittedName>
        <fullName evidence="8">DNA internalization-related competence protein ComEC/Rec2</fullName>
    </submittedName>
</protein>
<evidence type="ECO:0000313" key="8">
    <source>
        <dbReference type="EMBL" id="OLQ90370.1"/>
    </source>
</evidence>
<evidence type="ECO:0000256" key="4">
    <source>
        <dbReference type="ARBA" id="ARBA00022989"/>
    </source>
</evidence>
<dbReference type="InterPro" id="IPR004477">
    <property type="entry name" value="ComEC_N"/>
</dbReference>
<dbReference type="Gene3D" id="3.60.15.10">
    <property type="entry name" value="Ribonuclease Z/Hydroxyacylglutathione hydrolase-like"/>
    <property type="match status" value="1"/>
</dbReference>
<evidence type="ECO:0000256" key="3">
    <source>
        <dbReference type="ARBA" id="ARBA00022692"/>
    </source>
</evidence>
<feature type="domain" description="Metallo-beta-lactamase" evidence="7">
    <location>
        <begin position="429"/>
        <end position="615"/>
    </location>
</feature>
<keyword evidence="3 6" id="KW-0812">Transmembrane</keyword>
<dbReference type="InterPro" id="IPR035681">
    <property type="entry name" value="ComA-like_MBL"/>
</dbReference>
<organism evidence="8 9">
    <name type="scientific">Vibrio panuliri</name>
    <dbReference type="NCBI Taxonomy" id="1381081"/>
    <lineage>
        <taxon>Bacteria</taxon>
        <taxon>Pseudomonadati</taxon>
        <taxon>Pseudomonadota</taxon>
        <taxon>Gammaproteobacteria</taxon>
        <taxon>Vibrionales</taxon>
        <taxon>Vibrionaceae</taxon>
        <taxon>Vibrio</taxon>
    </lineage>
</organism>
<feature type="transmembrane region" description="Helical" evidence="6">
    <location>
        <begin position="192"/>
        <end position="211"/>
    </location>
</feature>
<dbReference type="Proteomes" id="UP000186313">
    <property type="component" value="Unassembled WGS sequence"/>
</dbReference>
<dbReference type="SUPFAM" id="SSF56281">
    <property type="entry name" value="Metallo-hydrolase/oxidoreductase"/>
    <property type="match status" value="1"/>
</dbReference>
<feature type="transmembrane region" description="Helical" evidence="6">
    <location>
        <begin position="257"/>
        <end position="277"/>
    </location>
</feature>
<dbReference type="InterPro" id="IPR001279">
    <property type="entry name" value="Metallo-B-lactamas"/>
</dbReference>
<dbReference type="InterPro" id="IPR004797">
    <property type="entry name" value="Competence_ComEC/Rec2"/>
</dbReference>
<name>A0A1Q9HJB1_9VIBR</name>
<sequence>MNTLFNAGLDSTIIAEVDSLFKPISHGFQGIAVVRSINGEEISALYRPRIYLTAPISLELGDRVVATVSLKPIIGTLNQVGFDQEKYAISQRVVGRASIKTKYSWRVHSHSSLRQKLFDKAVWLTRDLSQQGLLLALGFGERHYLSTVDWQRLQHSGLSHLIAISGLHVGIAFGFGWWVAFCLFRFGVRWIWAAPLLALAFATGYAWLAGFSIPTQRALVLLVILLLFRALGVHSSYRYKWLLMVAAVLAFDPFAAYSSGFYLSALAVAAVFLLLSISQHWRVTWQRLLFIQVGLIILMAPAIVLLFHGFGFGSFFYNALFVPWFSYVVIPITLSGVALSYLPLVGDAMFVLADFCLTPLSMTLPSSQHFWLPMSLPMTKLLTALMALWLIRSLLNPKIVSLLVCVTLFHFASQSQNDGWRFTVLDVGHGLSVVIEKNQQAVVYDTGMRWAKGSYAQSVIVPYLHAQGLSLDTIIISHFDSDHAGGVDELLAYYPKANLITSQQRVRATQPILPCIRGEHWRWQGLTFEVLWPPKMVRRAYNPHSCVVRISSAEPKGSVLLTGDIEAIAEWMLVREPEALRSEVVIIPHHGSKTSSMSKFVSAVDADIAIASNAFRGRWNLPNESVRQRYLRQGAVWFDTGQAGQVSGRFSSDRGGQNLHITTMRSVKGEPWYRQMLRKRVE</sequence>
<evidence type="ECO:0000256" key="5">
    <source>
        <dbReference type="ARBA" id="ARBA00023136"/>
    </source>
</evidence>
<reference evidence="8 9" key="1">
    <citation type="submission" date="2016-09" db="EMBL/GenBank/DDBJ databases">
        <title>Genomic Taxonomy of the Vibrionaceae.</title>
        <authorList>
            <person name="Gonzalez-Castillo A."/>
            <person name="Gomez-Gil B."/>
            <person name="Enciso-Ibarra K."/>
        </authorList>
    </citation>
    <scope>NUCLEOTIDE SEQUENCE [LARGE SCALE GENOMIC DNA]</scope>
    <source>
        <strain evidence="8 9">CAIM 703</strain>
    </source>
</reference>
<evidence type="ECO:0000259" key="7">
    <source>
        <dbReference type="SMART" id="SM00849"/>
    </source>
</evidence>
<feature type="transmembrane region" description="Helical" evidence="6">
    <location>
        <begin position="315"/>
        <end position="334"/>
    </location>
</feature>
<dbReference type="PANTHER" id="PTHR30619:SF1">
    <property type="entry name" value="RECOMBINATION PROTEIN 2"/>
    <property type="match status" value="1"/>
</dbReference>
<accession>A0A1Q9HJB1</accession>
<keyword evidence="2" id="KW-1003">Cell membrane</keyword>
<gene>
    <name evidence="8" type="ORF">BIY22_05065</name>
</gene>
<feature type="transmembrane region" description="Helical" evidence="6">
    <location>
        <begin position="289"/>
        <end position="309"/>
    </location>
</feature>
<dbReference type="AlphaFoldDB" id="A0A1Q9HJB1"/>
<dbReference type="InterPro" id="IPR036866">
    <property type="entry name" value="RibonucZ/Hydroxyglut_hydro"/>
</dbReference>
<dbReference type="GO" id="GO:0005886">
    <property type="term" value="C:plasma membrane"/>
    <property type="evidence" value="ECO:0007669"/>
    <property type="project" value="UniProtKB-SubCell"/>
</dbReference>
<keyword evidence="4 6" id="KW-1133">Transmembrane helix</keyword>
<dbReference type="InterPro" id="IPR052159">
    <property type="entry name" value="Competence_DNA_uptake"/>
</dbReference>
<feature type="transmembrane region" description="Helical" evidence="6">
    <location>
        <begin position="218"/>
        <end position="237"/>
    </location>
</feature>
<evidence type="ECO:0000313" key="9">
    <source>
        <dbReference type="Proteomes" id="UP000186313"/>
    </source>
</evidence>
<dbReference type="GO" id="GO:0030420">
    <property type="term" value="P:establishment of competence for transformation"/>
    <property type="evidence" value="ECO:0007669"/>
    <property type="project" value="InterPro"/>
</dbReference>
<dbReference type="NCBIfam" id="TIGR00361">
    <property type="entry name" value="ComEC_Rec2"/>
    <property type="match status" value="1"/>
</dbReference>
<dbReference type="Pfam" id="PF00753">
    <property type="entry name" value="Lactamase_B"/>
    <property type="match status" value="1"/>
</dbReference>
<dbReference type="EMBL" id="MJMJ01000012">
    <property type="protein sequence ID" value="OLQ90370.1"/>
    <property type="molecule type" value="Genomic_DNA"/>
</dbReference>
<keyword evidence="5 6" id="KW-0472">Membrane</keyword>
<dbReference type="SMART" id="SM00849">
    <property type="entry name" value="Lactamase_B"/>
    <property type="match status" value="1"/>
</dbReference>
<evidence type="ECO:0000256" key="1">
    <source>
        <dbReference type="ARBA" id="ARBA00004651"/>
    </source>
</evidence>
<feature type="transmembrane region" description="Helical" evidence="6">
    <location>
        <begin position="161"/>
        <end position="186"/>
    </location>
</feature>
<dbReference type="Pfam" id="PF03772">
    <property type="entry name" value="Competence"/>
    <property type="match status" value="1"/>
</dbReference>
<dbReference type="PANTHER" id="PTHR30619">
    <property type="entry name" value="DNA INTERNALIZATION/COMPETENCE PROTEIN COMEC/REC2"/>
    <property type="match status" value="1"/>
</dbReference>
<dbReference type="NCBIfam" id="TIGR00360">
    <property type="entry name" value="ComEC_N-term"/>
    <property type="match status" value="1"/>
</dbReference>
<comment type="caution">
    <text evidence="8">The sequence shown here is derived from an EMBL/GenBank/DDBJ whole genome shotgun (WGS) entry which is preliminary data.</text>
</comment>